<dbReference type="Proteomes" id="UP000076486">
    <property type="component" value="Unassembled WGS sequence"/>
</dbReference>
<dbReference type="PATRIC" id="fig|1365248.3.peg.610"/>
<evidence type="ECO:0000313" key="1">
    <source>
        <dbReference type="EMBL" id="KZN66639.1"/>
    </source>
</evidence>
<dbReference type="EMBL" id="AUYC01000012">
    <property type="protein sequence ID" value="KZN66639.1"/>
    <property type="molecule type" value="Genomic_DNA"/>
</dbReference>
<gene>
    <name evidence="1" type="ORF">N473_09605</name>
</gene>
<accession>A0A167MMS2</accession>
<reference evidence="1 2" key="1">
    <citation type="submission" date="2013-07" db="EMBL/GenBank/DDBJ databases">
        <title>Comparative Genomic and Metabolomic Analysis of Twelve Strains of Pseudoalteromonas luteoviolacea.</title>
        <authorList>
            <person name="Vynne N.G."/>
            <person name="Mansson M."/>
            <person name="Gram L."/>
        </authorList>
    </citation>
    <scope>NUCLEOTIDE SEQUENCE [LARGE SCALE GENOMIC DNA]</scope>
    <source>
        <strain evidence="1 2">CPMOR-1</strain>
    </source>
</reference>
<dbReference type="AlphaFoldDB" id="A0A167MMS2"/>
<sequence>MNNVKLSRFLSITLLICIPLGCYKEGMIRGSNELLINGSLLKGTMAYASIIISDAKRATIWQGQSDEFGSFDSQFSVSENSVFYIEVKVIDDTTMVCDAVECFDSDGGLIANYQEVVTAPELAHLQLNYMASSNHLIGSVQINALTSLVYGQINNKLNQGTSLGEFDSIAQQASQVVLTALNLPDQQRNILATELTPVDQLSAEQEQTLMLLSLVNAAVAENTTQLSPLISAIKQFSTQPEDAANRDKLSELKTALMASSVKLAQSGLVKNIPDDINRRLHEAQTQPINFDLLKAENIQLQAEIQAVNVTGVTGGNG</sequence>
<name>A0A167MMS2_9GAMM</name>
<comment type="caution">
    <text evidence="1">The sequence shown here is derived from an EMBL/GenBank/DDBJ whole genome shotgun (WGS) entry which is preliminary data.</text>
</comment>
<organism evidence="1 2">
    <name type="scientific">Pseudoalteromonas luteoviolacea CPMOR-1</name>
    <dbReference type="NCBI Taxonomy" id="1365248"/>
    <lineage>
        <taxon>Bacteria</taxon>
        <taxon>Pseudomonadati</taxon>
        <taxon>Pseudomonadota</taxon>
        <taxon>Gammaproteobacteria</taxon>
        <taxon>Alteromonadales</taxon>
        <taxon>Pseudoalteromonadaceae</taxon>
        <taxon>Pseudoalteromonas</taxon>
    </lineage>
</organism>
<proteinExistence type="predicted"/>
<protein>
    <submittedName>
        <fullName evidence="1">Uncharacterized protein</fullName>
    </submittedName>
</protein>
<dbReference type="RefSeq" id="WP_063366632.1">
    <property type="nucleotide sequence ID" value="NZ_AUYC01000012.1"/>
</dbReference>
<evidence type="ECO:0000313" key="2">
    <source>
        <dbReference type="Proteomes" id="UP000076486"/>
    </source>
</evidence>